<dbReference type="PANTHER" id="PTHR33164">
    <property type="entry name" value="TRANSCRIPTIONAL REGULATOR, MARR FAMILY"/>
    <property type="match status" value="1"/>
</dbReference>
<dbReference type="PROSITE" id="PS50995">
    <property type="entry name" value="HTH_MARR_2"/>
    <property type="match status" value="1"/>
</dbReference>
<dbReference type="GO" id="GO:0003677">
    <property type="term" value="F:DNA binding"/>
    <property type="evidence" value="ECO:0007669"/>
    <property type="project" value="UniProtKB-KW"/>
</dbReference>
<dbReference type="PRINTS" id="PR00598">
    <property type="entry name" value="HTHMARR"/>
</dbReference>
<dbReference type="InterPro" id="IPR039422">
    <property type="entry name" value="MarR/SlyA-like"/>
</dbReference>
<dbReference type="GO" id="GO:0003700">
    <property type="term" value="F:DNA-binding transcription factor activity"/>
    <property type="evidence" value="ECO:0007669"/>
    <property type="project" value="InterPro"/>
</dbReference>
<dbReference type="OrthoDB" id="9799663at2"/>
<name>A0A1M6Q3C0_9FIRM</name>
<dbReference type="EMBL" id="FRAR01000007">
    <property type="protein sequence ID" value="SHK14663.1"/>
    <property type="molecule type" value="Genomic_DNA"/>
</dbReference>
<protein>
    <submittedName>
        <fullName evidence="5">Transcriptional regulator, MarR family</fullName>
    </submittedName>
</protein>
<evidence type="ECO:0000256" key="3">
    <source>
        <dbReference type="ARBA" id="ARBA00023163"/>
    </source>
</evidence>
<dbReference type="InterPro" id="IPR036388">
    <property type="entry name" value="WH-like_DNA-bd_sf"/>
</dbReference>
<evidence type="ECO:0000256" key="1">
    <source>
        <dbReference type="ARBA" id="ARBA00023015"/>
    </source>
</evidence>
<dbReference type="InterPro" id="IPR036390">
    <property type="entry name" value="WH_DNA-bd_sf"/>
</dbReference>
<keyword evidence="3" id="KW-0804">Transcription</keyword>
<dbReference type="Pfam" id="PF01047">
    <property type="entry name" value="MarR"/>
    <property type="match status" value="1"/>
</dbReference>
<accession>A0A1M6Q3C0</accession>
<dbReference type="STRING" id="1121421.SAMN02745123_00878"/>
<organism evidence="5 6">
    <name type="scientific">Desulforamulus aeronauticus DSM 10349</name>
    <dbReference type="NCBI Taxonomy" id="1121421"/>
    <lineage>
        <taxon>Bacteria</taxon>
        <taxon>Bacillati</taxon>
        <taxon>Bacillota</taxon>
        <taxon>Clostridia</taxon>
        <taxon>Eubacteriales</taxon>
        <taxon>Peptococcaceae</taxon>
        <taxon>Desulforamulus</taxon>
    </lineage>
</organism>
<dbReference type="Gene3D" id="1.10.10.10">
    <property type="entry name" value="Winged helix-like DNA-binding domain superfamily/Winged helix DNA-binding domain"/>
    <property type="match status" value="1"/>
</dbReference>
<sequence>MSFQIENSLGFIINRTNTRMKNNLLHHLKDYNVTPEQWAVLNRLWETEGISPKELSELTSKDQPTTVRMLSKLKKKGFIRREVNPEDGRAYLIYLTDEGRALKDKLFPLAFKALDKSIKGIDKEQIDQVKVVLNKIFDNLDR</sequence>
<evidence type="ECO:0000256" key="2">
    <source>
        <dbReference type="ARBA" id="ARBA00023125"/>
    </source>
</evidence>
<dbReference type="GO" id="GO:0006950">
    <property type="term" value="P:response to stress"/>
    <property type="evidence" value="ECO:0007669"/>
    <property type="project" value="TreeGrafter"/>
</dbReference>
<dbReference type="PANTHER" id="PTHR33164:SF64">
    <property type="entry name" value="TRANSCRIPTIONAL REGULATOR SLYA"/>
    <property type="match status" value="1"/>
</dbReference>
<dbReference type="AlphaFoldDB" id="A0A1M6Q3C0"/>
<reference evidence="6" key="1">
    <citation type="submission" date="2016-11" db="EMBL/GenBank/DDBJ databases">
        <authorList>
            <person name="Varghese N."/>
            <person name="Submissions S."/>
        </authorList>
    </citation>
    <scope>NUCLEOTIDE SEQUENCE [LARGE SCALE GENOMIC DNA]</scope>
    <source>
        <strain evidence="6">DSM 10349</strain>
    </source>
</reference>
<keyword evidence="2" id="KW-0238">DNA-binding</keyword>
<dbReference type="InterPro" id="IPR000835">
    <property type="entry name" value="HTH_MarR-typ"/>
</dbReference>
<feature type="domain" description="HTH marR-type" evidence="4">
    <location>
        <begin position="6"/>
        <end position="138"/>
    </location>
</feature>
<dbReference type="Proteomes" id="UP000183997">
    <property type="component" value="Unassembled WGS sequence"/>
</dbReference>
<keyword evidence="6" id="KW-1185">Reference proteome</keyword>
<dbReference type="SUPFAM" id="SSF46785">
    <property type="entry name" value="Winged helix' DNA-binding domain"/>
    <property type="match status" value="1"/>
</dbReference>
<gene>
    <name evidence="5" type="ORF">SAMN02745123_00878</name>
</gene>
<evidence type="ECO:0000259" key="4">
    <source>
        <dbReference type="PROSITE" id="PS50995"/>
    </source>
</evidence>
<evidence type="ECO:0000313" key="6">
    <source>
        <dbReference type="Proteomes" id="UP000183997"/>
    </source>
</evidence>
<evidence type="ECO:0000313" key="5">
    <source>
        <dbReference type="EMBL" id="SHK14663.1"/>
    </source>
</evidence>
<proteinExistence type="predicted"/>
<dbReference type="SMART" id="SM00347">
    <property type="entry name" value="HTH_MARR"/>
    <property type="match status" value="1"/>
</dbReference>
<keyword evidence="1" id="KW-0805">Transcription regulation</keyword>